<evidence type="ECO:0000256" key="7">
    <source>
        <dbReference type="ARBA" id="ARBA00016549"/>
    </source>
</evidence>
<dbReference type="PANTHER" id="PTHR33254:SF4">
    <property type="entry name" value="4-HYDROXY-4-METHYL-2-OXOGLUTARATE ALDOLASE 3-RELATED"/>
    <property type="match status" value="1"/>
</dbReference>
<comment type="catalytic activity">
    <reaction evidence="1">
        <text>4-hydroxy-4-methyl-2-oxoglutarate = 2 pyruvate</text>
        <dbReference type="Rhea" id="RHEA:22748"/>
        <dbReference type="ChEBI" id="CHEBI:15361"/>
        <dbReference type="ChEBI" id="CHEBI:58276"/>
        <dbReference type="EC" id="4.1.3.17"/>
    </reaction>
</comment>
<dbReference type="PANTHER" id="PTHR33254">
    <property type="entry name" value="4-HYDROXY-4-METHYL-2-OXOGLUTARATE ALDOLASE 3-RELATED"/>
    <property type="match status" value="1"/>
</dbReference>
<evidence type="ECO:0000256" key="3">
    <source>
        <dbReference type="ARBA" id="ARBA00008621"/>
    </source>
</evidence>
<keyword evidence="14" id="KW-0808">Transferase</keyword>
<evidence type="ECO:0000256" key="4">
    <source>
        <dbReference type="ARBA" id="ARBA00011233"/>
    </source>
</evidence>
<dbReference type="EC" id="4.1.3.17" evidence="5"/>
<evidence type="ECO:0000256" key="2">
    <source>
        <dbReference type="ARBA" id="ARBA00001968"/>
    </source>
</evidence>
<keyword evidence="13" id="KW-0479">Metal-binding</keyword>
<dbReference type="GO" id="GO:0008948">
    <property type="term" value="F:oxaloacetate decarboxylase activity"/>
    <property type="evidence" value="ECO:0007669"/>
    <property type="project" value="UniProtKB-EC"/>
</dbReference>
<dbReference type="GO" id="GO:0008168">
    <property type="term" value="F:methyltransferase activity"/>
    <property type="evidence" value="ECO:0007669"/>
    <property type="project" value="UniProtKB-KW"/>
</dbReference>
<dbReference type="SUPFAM" id="SSF89562">
    <property type="entry name" value="RraA-like"/>
    <property type="match status" value="1"/>
</dbReference>
<evidence type="ECO:0000256" key="5">
    <source>
        <dbReference type="ARBA" id="ARBA00012213"/>
    </source>
</evidence>
<comment type="caution">
    <text evidence="14">The sequence shown here is derived from an EMBL/GenBank/DDBJ whole genome shotgun (WGS) entry which is preliminary data.</text>
</comment>
<dbReference type="AlphaFoldDB" id="A0A0P6Z2K6"/>
<organism evidence="14 15">
    <name type="scientific">Herpetosiphon geysericola</name>
    <dbReference type="NCBI Taxonomy" id="70996"/>
    <lineage>
        <taxon>Bacteria</taxon>
        <taxon>Bacillati</taxon>
        <taxon>Chloroflexota</taxon>
        <taxon>Chloroflexia</taxon>
        <taxon>Herpetosiphonales</taxon>
        <taxon>Herpetosiphonaceae</taxon>
        <taxon>Herpetosiphon</taxon>
    </lineage>
</organism>
<comment type="cofactor">
    <cofactor evidence="13">
        <name>Mg(2+)</name>
        <dbReference type="ChEBI" id="CHEBI:18420"/>
    </cofactor>
</comment>
<evidence type="ECO:0000256" key="8">
    <source>
        <dbReference type="ARBA" id="ARBA00025046"/>
    </source>
</evidence>
<name>A0A0P6Z2K6_9CHLR</name>
<evidence type="ECO:0000256" key="12">
    <source>
        <dbReference type="ARBA" id="ARBA00047973"/>
    </source>
</evidence>
<dbReference type="RefSeq" id="WP_054532735.1">
    <property type="nucleotide sequence ID" value="NZ_LGKP01000005.1"/>
</dbReference>
<dbReference type="STRING" id="70996.SE18_01940"/>
<evidence type="ECO:0000256" key="1">
    <source>
        <dbReference type="ARBA" id="ARBA00001342"/>
    </source>
</evidence>
<dbReference type="InterPro" id="IPR005493">
    <property type="entry name" value="RraA/RraA-like"/>
</dbReference>
<comment type="cofactor">
    <cofactor evidence="2">
        <name>a divalent metal cation</name>
        <dbReference type="ChEBI" id="CHEBI:60240"/>
    </cofactor>
</comment>
<dbReference type="EC" id="4.1.1.112" evidence="6"/>
<evidence type="ECO:0000256" key="10">
    <source>
        <dbReference type="ARBA" id="ARBA00030169"/>
    </source>
</evidence>
<keyword evidence="14" id="KW-0489">Methyltransferase</keyword>
<dbReference type="Gene3D" id="3.50.30.40">
    <property type="entry name" value="Ribonuclease E inhibitor RraA/RraA-like"/>
    <property type="match status" value="1"/>
</dbReference>
<protein>
    <recommendedName>
        <fullName evidence="7">Putative 4-hydroxy-4-methyl-2-oxoglutarate aldolase</fullName>
        <ecNumber evidence="6">4.1.1.112</ecNumber>
        <ecNumber evidence="5">4.1.3.17</ecNumber>
    </recommendedName>
    <alternativeName>
        <fullName evidence="11">Oxaloacetate decarboxylase</fullName>
    </alternativeName>
    <alternativeName>
        <fullName evidence="9">Regulator of ribonuclease activity homolog</fullName>
    </alternativeName>
    <alternativeName>
        <fullName evidence="10">RraA-like protein</fullName>
    </alternativeName>
</protein>
<dbReference type="GO" id="GO:0032259">
    <property type="term" value="P:methylation"/>
    <property type="evidence" value="ECO:0007669"/>
    <property type="project" value="UniProtKB-KW"/>
</dbReference>
<dbReference type="InterPro" id="IPR036704">
    <property type="entry name" value="RraA/RraA-like_sf"/>
</dbReference>
<dbReference type="Proteomes" id="UP000050277">
    <property type="component" value="Unassembled WGS sequence"/>
</dbReference>
<evidence type="ECO:0000256" key="9">
    <source>
        <dbReference type="ARBA" id="ARBA00029596"/>
    </source>
</evidence>
<keyword evidence="15" id="KW-1185">Reference proteome</keyword>
<evidence type="ECO:0000256" key="6">
    <source>
        <dbReference type="ARBA" id="ARBA00012947"/>
    </source>
</evidence>
<sequence length="235" mass="25276">MDQIAYPNQFAALSTPLIADACLRLNLPLRAAPTQIQALLPNSHCVGRALPVRHYGSVDIFLAVLETAQAGDILVIDNAGRTDEACIGDLIVLEAQAAGVAAIVVWGLHRDTKDLMRIGLPVFSAGRCAAGPQRLDPWQSAALSNAQIGTCTITKDDYVFADADGVLFVAATHAAEVLATAQQIAERERQQANVIQAGQSLREQVQFQAYMAQRALDPNLNFRQHLRQIGGAIEE</sequence>
<dbReference type="CDD" id="cd16841">
    <property type="entry name" value="RraA_family"/>
    <property type="match status" value="1"/>
</dbReference>
<evidence type="ECO:0000313" key="14">
    <source>
        <dbReference type="EMBL" id="KPL91440.1"/>
    </source>
</evidence>
<comment type="function">
    <text evidence="8">Catalyzes the aldol cleavage of 4-hydroxy-4-methyl-2-oxoglutarate (HMG) into 2 molecules of pyruvate. Also contains a secondary oxaloacetate (OAA) decarboxylase activity due to the common pyruvate enolate transition state formed following C-C bond cleavage in the retro-aldol and decarboxylation reactions.</text>
</comment>
<accession>A0A0P6Z2K6</accession>
<dbReference type="EMBL" id="LGKP01000005">
    <property type="protein sequence ID" value="KPL91440.1"/>
    <property type="molecule type" value="Genomic_DNA"/>
</dbReference>
<reference evidence="14 15" key="1">
    <citation type="submission" date="2015-07" db="EMBL/GenBank/DDBJ databases">
        <title>Whole genome sequence of Herpetosiphon geysericola DSM 7119.</title>
        <authorList>
            <person name="Hemp J."/>
            <person name="Ward L.M."/>
            <person name="Pace L.A."/>
            <person name="Fischer W.W."/>
        </authorList>
    </citation>
    <scope>NUCLEOTIDE SEQUENCE [LARGE SCALE GENOMIC DNA]</scope>
    <source>
        <strain evidence="14 15">DSM 7119</strain>
    </source>
</reference>
<evidence type="ECO:0000313" key="15">
    <source>
        <dbReference type="Proteomes" id="UP000050277"/>
    </source>
</evidence>
<gene>
    <name evidence="14" type="ORF">SE18_01940</name>
</gene>
<feature type="binding site" evidence="13">
    <location>
        <begin position="88"/>
        <end position="91"/>
    </location>
    <ligand>
        <name>substrate</name>
    </ligand>
</feature>
<dbReference type="OrthoDB" id="9784786at2"/>
<evidence type="ECO:0000256" key="11">
    <source>
        <dbReference type="ARBA" id="ARBA00032305"/>
    </source>
</evidence>
<keyword evidence="13" id="KW-0460">Magnesium</keyword>
<comment type="subunit">
    <text evidence="4">Homotrimer.</text>
</comment>
<feature type="binding site" evidence="13">
    <location>
        <position position="111"/>
    </location>
    <ligand>
        <name>Mg(2+)</name>
        <dbReference type="ChEBI" id="CHEBI:18420"/>
    </ligand>
</feature>
<feature type="binding site" evidence="13">
    <location>
        <position position="110"/>
    </location>
    <ligand>
        <name>substrate</name>
    </ligand>
</feature>
<comment type="similarity">
    <text evidence="3">Belongs to the class II aldolase/RraA-like family.</text>
</comment>
<evidence type="ECO:0000256" key="13">
    <source>
        <dbReference type="PIRSR" id="PIRSR605493-1"/>
    </source>
</evidence>
<proteinExistence type="inferred from homology"/>
<dbReference type="Pfam" id="PF03737">
    <property type="entry name" value="RraA-like"/>
    <property type="match status" value="1"/>
</dbReference>
<dbReference type="GO" id="GO:0047443">
    <property type="term" value="F:4-hydroxy-4-methyl-2-oxoglutarate aldolase activity"/>
    <property type="evidence" value="ECO:0007669"/>
    <property type="project" value="UniProtKB-EC"/>
</dbReference>
<comment type="catalytic activity">
    <reaction evidence="12">
        <text>oxaloacetate + H(+) = pyruvate + CO2</text>
        <dbReference type="Rhea" id="RHEA:15641"/>
        <dbReference type="ChEBI" id="CHEBI:15361"/>
        <dbReference type="ChEBI" id="CHEBI:15378"/>
        <dbReference type="ChEBI" id="CHEBI:16452"/>
        <dbReference type="ChEBI" id="CHEBI:16526"/>
        <dbReference type="EC" id="4.1.1.112"/>
    </reaction>
</comment>
<dbReference type="GO" id="GO:0046872">
    <property type="term" value="F:metal ion binding"/>
    <property type="evidence" value="ECO:0007669"/>
    <property type="project" value="UniProtKB-KW"/>
</dbReference>